<evidence type="ECO:0000256" key="4">
    <source>
        <dbReference type="ARBA" id="ARBA00048462"/>
    </source>
</evidence>
<evidence type="ECO:0000256" key="3">
    <source>
        <dbReference type="ARBA" id="ARBA00023315"/>
    </source>
</evidence>
<dbReference type="EC" id="2.3.1.39" evidence="1"/>
<dbReference type="EMBL" id="BARV01007601">
    <property type="protein sequence ID" value="GAI10190.1"/>
    <property type="molecule type" value="Genomic_DNA"/>
</dbReference>
<dbReference type="AlphaFoldDB" id="X1M683"/>
<sequence>MTEPFKIAYIFPGQGSQKVGMGQDLYHSYSLAREIFEEANDALGLSLSRLCFEGPDDELTRTDNVQPAILITSVACLKAVQE</sequence>
<dbReference type="InterPro" id="IPR050858">
    <property type="entry name" value="Mal-CoA-ACP_Trans/PKS_FabD"/>
</dbReference>
<keyword evidence="3" id="KW-0012">Acyltransferase</keyword>
<dbReference type="GO" id="GO:0006633">
    <property type="term" value="P:fatty acid biosynthetic process"/>
    <property type="evidence" value="ECO:0007669"/>
    <property type="project" value="TreeGrafter"/>
</dbReference>
<evidence type="ECO:0000259" key="5">
    <source>
        <dbReference type="Pfam" id="PF00698"/>
    </source>
</evidence>
<protein>
    <recommendedName>
        <fullName evidence="1">[acyl-carrier-protein] S-malonyltransferase</fullName>
        <ecNumber evidence="1">2.3.1.39</ecNumber>
    </recommendedName>
</protein>
<dbReference type="GO" id="GO:0004314">
    <property type="term" value="F:[acyl-carrier-protein] S-malonyltransferase activity"/>
    <property type="evidence" value="ECO:0007669"/>
    <property type="project" value="UniProtKB-EC"/>
</dbReference>
<gene>
    <name evidence="6" type="ORF">S06H3_15443</name>
</gene>
<dbReference type="PANTHER" id="PTHR42681">
    <property type="entry name" value="MALONYL-COA-ACYL CARRIER PROTEIN TRANSACYLASE, MITOCHONDRIAL"/>
    <property type="match status" value="1"/>
</dbReference>
<dbReference type="InterPro" id="IPR001227">
    <property type="entry name" value="Ac_transferase_dom_sf"/>
</dbReference>
<reference evidence="6" key="1">
    <citation type="journal article" date="2014" name="Front. Microbiol.">
        <title>High frequency of phylogenetically diverse reductive dehalogenase-homologous genes in deep subseafloor sedimentary metagenomes.</title>
        <authorList>
            <person name="Kawai M."/>
            <person name="Futagami T."/>
            <person name="Toyoda A."/>
            <person name="Takaki Y."/>
            <person name="Nishi S."/>
            <person name="Hori S."/>
            <person name="Arai W."/>
            <person name="Tsubouchi T."/>
            <person name="Morono Y."/>
            <person name="Uchiyama I."/>
            <person name="Ito T."/>
            <person name="Fujiyama A."/>
            <person name="Inagaki F."/>
            <person name="Takami H."/>
        </authorList>
    </citation>
    <scope>NUCLEOTIDE SEQUENCE</scope>
    <source>
        <strain evidence="6">Expedition CK06-06</strain>
    </source>
</reference>
<proteinExistence type="predicted"/>
<dbReference type="Pfam" id="PF00698">
    <property type="entry name" value="Acyl_transf_1"/>
    <property type="match status" value="1"/>
</dbReference>
<name>X1M683_9ZZZZ</name>
<evidence type="ECO:0000256" key="2">
    <source>
        <dbReference type="ARBA" id="ARBA00022679"/>
    </source>
</evidence>
<dbReference type="InterPro" id="IPR016035">
    <property type="entry name" value="Acyl_Trfase/lysoPLipase"/>
</dbReference>
<dbReference type="GO" id="GO:0005829">
    <property type="term" value="C:cytosol"/>
    <property type="evidence" value="ECO:0007669"/>
    <property type="project" value="TreeGrafter"/>
</dbReference>
<dbReference type="SUPFAM" id="SSF52151">
    <property type="entry name" value="FabD/lysophospholipase-like"/>
    <property type="match status" value="1"/>
</dbReference>
<organism evidence="6">
    <name type="scientific">marine sediment metagenome</name>
    <dbReference type="NCBI Taxonomy" id="412755"/>
    <lineage>
        <taxon>unclassified sequences</taxon>
        <taxon>metagenomes</taxon>
        <taxon>ecological metagenomes</taxon>
    </lineage>
</organism>
<comment type="caution">
    <text evidence="6">The sequence shown here is derived from an EMBL/GenBank/DDBJ whole genome shotgun (WGS) entry which is preliminary data.</text>
</comment>
<evidence type="ECO:0000313" key="6">
    <source>
        <dbReference type="EMBL" id="GAI10190.1"/>
    </source>
</evidence>
<dbReference type="Gene3D" id="3.40.366.10">
    <property type="entry name" value="Malonyl-Coenzyme A Acyl Carrier Protein, domain 2"/>
    <property type="match status" value="1"/>
</dbReference>
<accession>X1M683</accession>
<comment type="catalytic activity">
    <reaction evidence="4">
        <text>holo-[ACP] + malonyl-CoA = malonyl-[ACP] + CoA</text>
        <dbReference type="Rhea" id="RHEA:41792"/>
        <dbReference type="Rhea" id="RHEA-COMP:9623"/>
        <dbReference type="Rhea" id="RHEA-COMP:9685"/>
        <dbReference type="ChEBI" id="CHEBI:57287"/>
        <dbReference type="ChEBI" id="CHEBI:57384"/>
        <dbReference type="ChEBI" id="CHEBI:64479"/>
        <dbReference type="ChEBI" id="CHEBI:78449"/>
        <dbReference type="EC" id="2.3.1.39"/>
    </reaction>
</comment>
<evidence type="ECO:0000256" key="1">
    <source>
        <dbReference type="ARBA" id="ARBA00013258"/>
    </source>
</evidence>
<feature type="non-terminal residue" evidence="6">
    <location>
        <position position="82"/>
    </location>
</feature>
<keyword evidence="2" id="KW-0808">Transferase</keyword>
<feature type="domain" description="Malonyl-CoA:ACP transacylase (MAT)" evidence="5">
    <location>
        <begin position="9"/>
        <end position="77"/>
    </location>
</feature>
<dbReference type="PANTHER" id="PTHR42681:SF1">
    <property type="entry name" value="MALONYL-COA-ACYL CARRIER PROTEIN TRANSACYLASE, MITOCHONDRIAL"/>
    <property type="match status" value="1"/>
</dbReference>
<dbReference type="InterPro" id="IPR014043">
    <property type="entry name" value="Acyl_transferase_dom"/>
</dbReference>